<feature type="coiled-coil region" evidence="2">
    <location>
        <begin position="51"/>
        <end position="78"/>
    </location>
</feature>
<keyword evidence="1 2" id="KW-0175">Coiled coil</keyword>
<feature type="coiled-coil region" evidence="2">
    <location>
        <begin position="349"/>
        <end position="415"/>
    </location>
</feature>
<dbReference type="GO" id="GO:0036158">
    <property type="term" value="P:outer dynein arm assembly"/>
    <property type="evidence" value="ECO:0007669"/>
    <property type="project" value="TreeGrafter"/>
</dbReference>
<evidence type="ECO:0000256" key="1">
    <source>
        <dbReference type="ARBA" id="ARBA00023054"/>
    </source>
</evidence>
<dbReference type="EMBL" id="JAHCLZ010012279">
    <property type="protein sequence ID" value="KAK1189178.1"/>
    <property type="molecule type" value="Genomic_DNA"/>
</dbReference>
<evidence type="ECO:0000259" key="4">
    <source>
        <dbReference type="Pfam" id="PF21773"/>
    </source>
</evidence>
<comment type="caution">
    <text evidence="5">The sequence shown here is derived from an EMBL/GenBank/DDBJ whole genome shotgun (WGS) entry which is preliminary data.</text>
</comment>
<reference evidence="5" key="1">
    <citation type="submission" date="2021-05" db="EMBL/GenBank/DDBJ databases">
        <title>A comprehensive genomic history of the evolution of penguins.</title>
        <authorList>
            <person name="Bi X."/>
        </authorList>
    </citation>
    <scope>NUCLEOTIDE SEQUENCE</scope>
    <source>
        <strain evidence="5">Gentoo_SouthGeorgia</strain>
        <tissue evidence="5">Blood</tissue>
    </source>
</reference>
<name>A0AA40GNI3_PYGPA</name>
<dbReference type="Pfam" id="PF21773">
    <property type="entry name" value="ODAD1_CC"/>
    <property type="match status" value="1"/>
</dbReference>
<keyword evidence="6" id="KW-1185">Reference proteome</keyword>
<dbReference type="PANTHER" id="PTHR21694">
    <property type="entry name" value="COILED-COIL DOMAIN-CONTAINING PROTEIN 63"/>
    <property type="match status" value="1"/>
</dbReference>
<feature type="region of interest" description="Disordered" evidence="3">
    <location>
        <begin position="539"/>
        <end position="560"/>
    </location>
</feature>
<evidence type="ECO:0000313" key="6">
    <source>
        <dbReference type="Proteomes" id="UP001177209"/>
    </source>
</evidence>
<dbReference type="InterPro" id="IPR049258">
    <property type="entry name" value="ODAD1_CC"/>
</dbReference>
<organism evidence="5 6">
    <name type="scientific">Pygoscelis papua</name>
    <name type="common">Gentoo penguin</name>
    <dbReference type="NCBI Taxonomy" id="30457"/>
    <lineage>
        <taxon>Eukaryota</taxon>
        <taxon>Metazoa</taxon>
        <taxon>Chordata</taxon>
        <taxon>Craniata</taxon>
        <taxon>Vertebrata</taxon>
        <taxon>Euteleostomi</taxon>
        <taxon>Archelosauria</taxon>
        <taxon>Archosauria</taxon>
        <taxon>Dinosauria</taxon>
        <taxon>Saurischia</taxon>
        <taxon>Theropoda</taxon>
        <taxon>Coelurosauria</taxon>
        <taxon>Aves</taxon>
        <taxon>Neognathae</taxon>
        <taxon>Neoaves</taxon>
        <taxon>Aequornithes</taxon>
        <taxon>Sphenisciformes</taxon>
        <taxon>Spheniscidae</taxon>
        <taxon>Pygoscelis</taxon>
    </lineage>
</organism>
<dbReference type="GO" id="GO:0005930">
    <property type="term" value="C:axoneme"/>
    <property type="evidence" value="ECO:0007669"/>
    <property type="project" value="TreeGrafter"/>
</dbReference>
<feature type="region of interest" description="Disordered" evidence="3">
    <location>
        <begin position="1"/>
        <end position="21"/>
    </location>
</feature>
<dbReference type="InterPro" id="IPR051876">
    <property type="entry name" value="ODA-DC/CCD"/>
</dbReference>
<protein>
    <submittedName>
        <fullName evidence="5">CCD63 protein</fullName>
    </submittedName>
</protein>
<evidence type="ECO:0000256" key="2">
    <source>
        <dbReference type="SAM" id="Coils"/>
    </source>
</evidence>
<feature type="non-terminal residue" evidence="5">
    <location>
        <position position="560"/>
    </location>
</feature>
<gene>
    <name evidence="5" type="primary">Ccdc63</name>
    <name evidence="5" type="ORF">KCX86_0010860</name>
</gene>
<evidence type="ECO:0000313" key="5">
    <source>
        <dbReference type="EMBL" id="KAK1189178.1"/>
    </source>
</evidence>
<dbReference type="AlphaFoldDB" id="A0AA40GNI3"/>
<sequence>NSPSLWQRGGPSLRQKLSEFPAKEKENLAETEIRRLQKQFRIAAEKKKSYGVNVRQQMQAQEKEIESLTQEHKEVLLTLSQITSRRNAMLDDRNCMELQCLLQTKYQYDSLIRDRKALLADLDHQILELEKKIVKQNQTAVKVKQANSSKRLQKQIETLEMRLNNVTVHFNTILTRNNKLREEIENLRIQKAVLDNFYSKLHKKLDQQRRRMNTAIEQSAQAYEQRMEALARISAMNERHSKDTVQYNVELQEQERVLDQETKLKTFTLAKFTDRSELEEQAKKKKRLSVSPSALKAAQRAKRSQGESFESREVAYRYLLELAEDGDINQLVNSFIEKEEKNFACFCYATELNNEMEKMQRRIKDLQNEITALVTDQEYAESSSLHVLQELEEKLTETTEEANRYEDRCKESSKVLGQLKSGMEALFKEISCDAVRIMKQLGEKGQITDLNLMQFLGLMEKKTNELLLMESILRYTLDDGSHPAQPFTNPLLGGTGLLRVMDRAQLCPPPPALDSTTDAIDALEVPLDHGQLCQLILQSQEKERGNTSGTGKKGRNGVKV</sequence>
<feature type="domain" description="ODAD1 central coiled coil region" evidence="4">
    <location>
        <begin position="153"/>
        <end position="443"/>
    </location>
</feature>
<dbReference type="Proteomes" id="UP001177209">
    <property type="component" value="Unassembled WGS sequence"/>
</dbReference>
<feature type="coiled-coil region" evidence="2">
    <location>
        <begin position="112"/>
        <end position="233"/>
    </location>
</feature>
<accession>A0AA40GNI3</accession>
<dbReference type="PANTHER" id="PTHR21694:SF18">
    <property type="entry name" value="COILED-COIL DOMAIN-CONTAINING PROTEIN 63"/>
    <property type="match status" value="1"/>
</dbReference>
<dbReference type="GO" id="GO:0003341">
    <property type="term" value="P:cilium movement"/>
    <property type="evidence" value="ECO:0007669"/>
    <property type="project" value="TreeGrafter"/>
</dbReference>
<feature type="region of interest" description="Disordered" evidence="3">
    <location>
        <begin position="281"/>
        <end position="303"/>
    </location>
</feature>
<proteinExistence type="predicted"/>
<evidence type="ECO:0000256" key="3">
    <source>
        <dbReference type="SAM" id="MobiDB-lite"/>
    </source>
</evidence>
<feature type="non-terminal residue" evidence="5">
    <location>
        <position position="1"/>
    </location>
</feature>